<comment type="caution">
    <text evidence="2">The sequence shown here is derived from an EMBL/GenBank/DDBJ whole genome shotgun (WGS) entry which is preliminary data.</text>
</comment>
<accession>A0A163V2T1</accession>
<dbReference type="PANTHER" id="PTHR12110:SF21">
    <property type="entry name" value="XYLOSE ISOMERASE-LIKE TIM BARREL DOMAIN-CONTAINING PROTEIN"/>
    <property type="match status" value="1"/>
</dbReference>
<dbReference type="PANTHER" id="PTHR12110">
    <property type="entry name" value="HYDROXYPYRUVATE ISOMERASE"/>
    <property type="match status" value="1"/>
</dbReference>
<evidence type="ECO:0000259" key="1">
    <source>
        <dbReference type="Pfam" id="PF01261"/>
    </source>
</evidence>
<dbReference type="OrthoDB" id="110795at2"/>
<dbReference type="InterPro" id="IPR013022">
    <property type="entry name" value="Xyl_isomerase-like_TIM-brl"/>
</dbReference>
<dbReference type="eggNOG" id="COG1082">
    <property type="taxonomic scope" value="Bacteria"/>
</dbReference>
<dbReference type="AlphaFoldDB" id="A0A163V2T1"/>
<reference evidence="3" key="1">
    <citation type="submission" date="2016-01" db="EMBL/GenBank/DDBJ databases">
        <title>Draft genome of Chromobacterium sp. F49.</title>
        <authorList>
            <person name="Hong K.W."/>
        </authorList>
    </citation>
    <scope>NUCLEOTIDE SEQUENCE [LARGE SCALE GENOMIC DNA]</scope>
    <source>
        <strain evidence="3">M63</strain>
    </source>
</reference>
<evidence type="ECO:0000313" key="2">
    <source>
        <dbReference type="EMBL" id="KZE74256.1"/>
    </source>
</evidence>
<dbReference type="InterPro" id="IPR050312">
    <property type="entry name" value="IolE/XylAMocC-like"/>
</dbReference>
<organism evidence="2 3">
    <name type="scientific">Paenibacillus elgii</name>
    <dbReference type="NCBI Taxonomy" id="189691"/>
    <lineage>
        <taxon>Bacteria</taxon>
        <taxon>Bacillati</taxon>
        <taxon>Bacillota</taxon>
        <taxon>Bacilli</taxon>
        <taxon>Bacillales</taxon>
        <taxon>Paenibacillaceae</taxon>
        <taxon>Paenibacillus</taxon>
    </lineage>
</organism>
<dbReference type="STRING" id="1007103.GCA_000213315_02496"/>
<name>A0A163V2T1_9BACL</name>
<dbReference type="Gene3D" id="3.20.20.150">
    <property type="entry name" value="Divalent-metal-dependent TIM barrel enzymes"/>
    <property type="match status" value="1"/>
</dbReference>
<dbReference type="EMBL" id="LQRA01000081">
    <property type="protein sequence ID" value="KZE74256.1"/>
    <property type="molecule type" value="Genomic_DNA"/>
</dbReference>
<dbReference type="RefSeq" id="WP_063185968.1">
    <property type="nucleotide sequence ID" value="NZ_LQRA01000081.1"/>
</dbReference>
<proteinExistence type="predicted"/>
<dbReference type="Pfam" id="PF01261">
    <property type="entry name" value="AP_endonuc_2"/>
    <property type="match status" value="1"/>
</dbReference>
<dbReference type="SUPFAM" id="SSF51658">
    <property type="entry name" value="Xylose isomerase-like"/>
    <property type="match status" value="1"/>
</dbReference>
<dbReference type="Proteomes" id="UP000076563">
    <property type="component" value="Unassembled WGS sequence"/>
</dbReference>
<feature type="domain" description="Xylose isomerase-like TIM barrel" evidence="1">
    <location>
        <begin position="30"/>
        <end position="274"/>
    </location>
</feature>
<keyword evidence="3" id="KW-1185">Reference proteome</keyword>
<sequence>METQRQCAVSTYALLEEPLEAAVVRLIRDGWKEIEIMGEGPHIELLEWPEEKLDWLRQLGKEHGVRWTVHAPITGLNPAAYEAEERKVSMELLLTTLRIADRLECAYVVLHPGEADGAEEIQADSEQESELAERVADFVREALHATAGSEVVIGLENVPPYPNLLGTDVRFLERIVRSVDSPRLRVVFDAGHAHLTGTGLCLLSLMRIMPYVVGLHLSDNGGVRDDHWAFGAGSVPLEAVTVLAQDHGFAGSWVLELRSVPDAVASAEALARMRRSSRAAGLRQAEGEASEGSA</sequence>
<dbReference type="InterPro" id="IPR036237">
    <property type="entry name" value="Xyl_isomerase-like_sf"/>
</dbReference>
<protein>
    <recommendedName>
        <fullName evidence="1">Xylose isomerase-like TIM barrel domain-containing protein</fullName>
    </recommendedName>
</protein>
<gene>
    <name evidence="2" type="ORF">AV654_30260</name>
</gene>
<evidence type="ECO:0000313" key="3">
    <source>
        <dbReference type="Proteomes" id="UP000076563"/>
    </source>
</evidence>